<organism evidence="2 3">
    <name type="scientific">Mycena sanguinolenta</name>
    <dbReference type="NCBI Taxonomy" id="230812"/>
    <lineage>
        <taxon>Eukaryota</taxon>
        <taxon>Fungi</taxon>
        <taxon>Dikarya</taxon>
        <taxon>Basidiomycota</taxon>
        <taxon>Agaricomycotina</taxon>
        <taxon>Agaricomycetes</taxon>
        <taxon>Agaricomycetidae</taxon>
        <taxon>Agaricales</taxon>
        <taxon>Marasmiineae</taxon>
        <taxon>Mycenaceae</taxon>
        <taxon>Mycena</taxon>
    </lineage>
</organism>
<dbReference type="OrthoDB" id="39175at2759"/>
<feature type="region of interest" description="Disordered" evidence="1">
    <location>
        <begin position="151"/>
        <end position="191"/>
    </location>
</feature>
<proteinExistence type="predicted"/>
<dbReference type="AlphaFoldDB" id="A0A8H6XNP9"/>
<evidence type="ECO:0000256" key="1">
    <source>
        <dbReference type="SAM" id="MobiDB-lite"/>
    </source>
</evidence>
<evidence type="ECO:0000313" key="3">
    <source>
        <dbReference type="Proteomes" id="UP000623467"/>
    </source>
</evidence>
<dbReference type="Proteomes" id="UP000623467">
    <property type="component" value="Unassembled WGS sequence"/>
</dbReference>
<evidence type="ECO:0000313" key="2">
    <source>
        <dbReference type="EMBL" id="KAF7343747.1"/>
    </source>
</evidence>
<feature type="compositionally biased region" description="Polar residues" evidence="1">
    <location>
        <begin position="164"/>
        <end position="191"/>
    </location>
</feature>
<reference evidence="2" key="1">
    <citation type="submission" date="2020-05" db="EMBL/GenBank/DDBJ databases">
        <title>Mycena genomes resolve the evolution of fungal bioluminescence.</title>
        <authorList>
            <person name="Tsai I.J."/>
        </authorList>
    </citation>
    <scope>NUCLEOTIDE SEQUENCE</scope>
    <source>
        <strain evidence="2">160909Yilan</strain>
    </source>
</reference>
<gene>
    <name evidence="2" type="ORF">MSAN_01955300</name>
</gene>
<keyword evidence="3" id="KW-1185">Reference proteome</keyword>
<accession>A0A8H6XNP9</accession>
<feature type="region of interest" description="Disordered" evidence="1">
    <location>
        <begin position="62"/>
        <end position="84"/>
    </location>
</feature>
<comment type="caution">
    <text evidence="2">The sequence shown here is derived from an EMBL/GenBank/DDBJ whole genome shotgun (WGS) entry which is preliminary data.</text>
</comment>
<dbReference type="EMBL" id="JACAZH010000022">
    <property type="protein sequence ID" value="KAF7343747.1"/>
    <property type="molecule type" value="Genomic_DNA"/>
</dbReference>
<name>A0A8H6XNP9_9AGAR</name>
<sequence length="301" mass="32825">MLFASDFHRDLVGVDPEAHAHDGLDMSLFERGGALNAPNLCLPPYARASSYSPTFPVDIHARHGHGHSDSGLGLQVSQSDDDYSDRFPQSTLATDNFRDDFCMAANYPYLSNPCSDTHQFSSELYCISPASSETTDTTSSASCHAEMFSNTQSTPETARPHPNFTHTMPSFPRSNAQYGPQTHPTNGSQNFPRPVNHWGCAPSALPSISQNRRCSTSTPSSPATWHIGLGGTFGQFPVAEDVHRWPQLFKINQVKKVGVKKQQITQTRPAISVLVGRGLANIRLKVDAGNILAIGTTPRNF</sequence>
<protein>
    <submittedName>
        <fullName evidence="2">Uncharacterized protein</fullName>
    </submittedName>
</protein>